<dbReference type="EMBL" id="GBXM01034930">
    <property type="protein sequence ID" value="JAH73647.1"/>
    <property type="molecule type" value="Transcribed_RNA"/>
</dbReference>
<dbReference type="AlphaFoldDB" id="A0A0E9VFE5"/>
<name>A0A0E9VFE5_ANGAN</name>
<organism evidence="1">
    <name type="scientific">Anguilla anguilla</name>
    <name type="common">European freshwater eel</name>
    <name type="synonym">Muraena anguilla</name>
    <dbReference type="NCBI Taxonomy" id="7936"/>
    <lineage>
        <taxon>Eukaryota</taxon>
        <taxon>Metazoa</taxon>
        <taxon>Chordata</taxon>
        <taxon>Craniata</taxon>
        <taxon>Vertebrata</taxon>
        <taxon>Euteleostomi</taxon>
        <taxon>Actinopterygii</taxon>
        <taxon>Neopterygii</taxon>
        <taxon>Teleostei</taxon>
        <taxon>Anguilliformes</taxon>
        <taxon>Anguillidae</taxon>
        <taxon>Anguilla</taxon>
    </lineage>
</organism>
<reference evidence="1" key="2">
    <citation type="journal article" date="2015" name="Fish Shellfish Immunol.">
        <title>Early steps in the European eel (Anguilla anguilla)-Vibrio vulnificus interaction in the gills: Role of the RtxA13 toxin.</title>
        <authorList>
            <person name="Callol A."/>
            <person name="Pajuelo D."/>
            <person name="Ebbesson L."/>
            <person name="Teles M."/>
            <person name="MacKenzie S."/>
            <person name="Amaro C."/>
        </authorList>
    </citation>
    <scope>NUCLEOTIDE SEQUENCE</scope>
</reference>
<reference evidence="1" key="1">
    <citation type="submission" date="2014-11" db="EMBL/GenBank/DDBJ databases">
        <authorList>
            <person name="Amaro Gonzalez C."/>
        </authorList>
    </citation>
    <scope>NUCLEOTIDE SEQUENCE</scope>
</reference>
<dbReference type="EMBL" id="GBXM01031795">
    <property type="protein sequence ID" value="JAH76782.1"/>
    <property type="molecule type" value="Transcribed_RNA"/>
</dbReference>
<proteinExistence type="predicted"/>
<sequence length="39" mass="4148">MIPPLTPSPCLPSPPMACWELVRPFPQTSDGLSTNPLVG</sequence>
<evidence type="ECO:0000313" key="1">
    <source>
        <dbReference type="EMBL" id="JAH76782.1"/>
    </source>
</evidence>
<protein>
    <submittedName>
        <fullName evidence="1">Uncharacterized protein</fullName>
    </submittedName>
</protein>
<accession>A0A0E9VFE5</accession>